<sequence>MKETLNILFITKPMQYHIEKSTYYLGKELEKHCKLIYWYEDGNLPDIINQLASQPDFILFNDQKPDYCPWIRNINQVKIPKGTLVHDLQYRIPRRKKMYKKDQIEHLFVQYRDAFLNWYPEFKDQMIWFPHHVPEDIFKDYKFPKNIDMLMFGSLIPHLYPLRVRIYNQFIKHPSFKYYDHPGYKTLPQGHHFITGQQYAMTLNKSKLFFTCDSIYKFPVLKYYEALACRTLLLASGSKELEDLGFKDGETFISVDEYDFQKKAMYYLQNERERNRITMNGMKLIQQRHTTKIRVQQLLSYIRQILNR</sequence>
<proteinExistence type="predicted"/>
<protein>
    <submittedName>
        <fullName evidence="2">Glycosyltransferase</fullName>
    </submittedName>
</protein>
<dbReference type="Proteomes" id="UP001649381">
    <property type="component" value="Unassembled WGS sequence"/>
</dbReference>
<dbReference type="SUPFAM" id="SSF53756">
    <property type="entry name" value="UDP-Glycosyltransferase/glycogen phosphorylase"/>
    <property type="match status" value="1"/>
</dbReference>
<evidence type="ECO:0000313" key="2">
    <source>
        <dbReference type="EMBL" id="MCF6136886.1"/>
    </source>
</evidence>
<reference evidence="2 3" key="1">
    <citation type="submission" date="2022-01" db="EMBL/GenBank/DDBJ databases">
        <title>Alkalihalobacillus sp. EGI L200015, a novel bacterium isolated from a salt lake sediment.</title>
        <authorList>
            <person name="Gao L."/>
            <person name="Fang B.-Z."/>
            <person name="Li W.-J."/>
        </authorList>
    </citation>
    <scope>NUCLEOTIDE SEQUENCE [LARGE SCALE GENOMIC DNA]</scope>
    <source>
        <strain evidence="2 3">KCTC 12718</strain>
    </source>
</reference>
<feature type="domain" description="Spore protein YkvP/CgeB glycosyl transferase-like" evidence="1">
    <location>
        <begin position="189"/>
        <end position="299"/>
    </location>
</feature>
<dbReference type="EMBL" id="JAKIJS010000001">
    <property type="protein sequence ID" value="MCF6136886.1"/>
    <property type="molecule type" value="Genomic_DNA"/>
</dbReference>
<evidence type="ECO:0000259" key="1">
    <source>
        <dbReference type="Pfam" id="PF13524"/>
    </source>
</evidence>
<name>A0ABS9GYP9_9BACL</name>
<dbReference type="Pfam" id="PF13524">
    <property type="entry name" value="Glyco_trans_1_2"/>
    <property type="match status" value="1"/>
</dbReference>
<organism evidence="2 3">
    <name type="scientific">Pseudalkalibacillus berkeleyi</name>
    <dbReference type="NCBI Taxonomy" id="1069813"/>
    <lineage>
        <taxon>Bacteria</taxon>
        <taxon>Bacillati</taxon>
        <taxon>Bacillota</taxon>
        <taxon>Bacilli</taxon>
        <taxon>Bacillales</taxon>
        <taxon>Fictibacillaceae</taxon>
        <taxon>Pseudalkalibacillus</taxon>
    </lineage>
</organism>
<evidence type="ECO:0000313" key="3">
    <source>
        <dbReference type="Proteomes" id="UP001649381"/>
    </source>
</evidence>
<dbReference type="InterPro" id="IPR055259">
    <property type="entry name" value="YkvP/CgeB_Glyco_trans-like"/>
</dbReference>
<dbReference type="RefSeq" id="WP_236332015.1">
    <property type="nucleotide sequence ID" value="NZ_JAKIJS010000001.1"/>
</dbReference>
<keyword evidence="3" id="KW-1185">Reference proteome</keyword>
<gene>
    <name evidence="2" type="ORF">L2716_04025</name>
</gene>
<comment type="caution">
    <text evidence="2">The sequence shown here is derived from an EMBL/GenBank/DDBJ whole genome shotgun (WGS) entry which is preliminary data.</text>
</comment>
<accession>A0ABS9GYP9</accession>